<evidence type="ECO:0000313" key="5">
    <source>
        <dbReference type="Proteomes" id="UP001337655"/>
    </source>
</evidence>
<evidence type="ECO:0000313" key="4">
    <source>
        <dbReference type="EMBL" id="KAK5172008.1"/>
    </source>
</evidence>
<name>A0AAV9PED0_9PEZI</name>
<comment type="caution">
    <text evidence="4">The sequence shown here is derived from an EMBL/GenBank/DDBJ whole genome shotgun (WGS) entry which is preliminary data.</text>
</comment>
<organism evidence="4 5">
    <name type="scientific">Saxophila tyrrhenica</name>
    <dbReference type="NCBI Taxonomy" id="1690608"/>
    <lineage>
        <taxon>Eukaryota</taxon>
        <taxon>Fungi</taxon>
        <taxon>Dikarya</taxon>
        <taxon>Ascomycota</taxon>
        <taxon>Pezizomycotina</taxon>
        <taxon>Dothideomycetes</taxon>
        <taxon>Dothideomycetidae</taxon>
        <taxon>Mycosphaerellales</taxon>
        <taxon>Extremaceae</taxon>
        <taxon>Saxophila</taxon>
    </lineage>
</organism>
<protein>
    <recommendedName>
        <fullName evidence="3">CHRD domain-containing protein</fullName>
    </recommendedName>
</protein>
<accession>A0AAV9PED0</accession>
<feature type="domain" description="CHRD" evidence="3">
    <location>
        <begin position="59"/>
        <end position="206"/>
    </location>
</feature>
<gene>
    <name evidence="4" type="ORF">LTR77_003645</name>
</gene>
<feature type="region of interest" description="Disordered" evidence="1">
    <location>
        <begin position="118"/>
        <end position="152"/>
    </location>
</feature>
<dbReference type="AlphaFoldDB" id="A0AAV9PED0"/>
<dbReference type="SMART" id="SM00754">
    <property type="entry name" value="CHRD"/>
    <property type="match status" value="1"/>
</dbReference>
<dbReference type="GeneID" id="89924991"/>
<sequence length="206" mass="21783">MKISATIAAVALLATSAFASPVAEADYGRGGHGGRKHGGGRAGKGRWCEESGKPVQFSSTYSVVATPDQVVNGTEFTGGLPGAIGYYEFGLNRRKNIVCYDIRIYGFRGEYESAADTATHMHEAPRGESGPPRLAFPNPKKTGNGDERRSQGCLYGPFETGIIDEETGMDTGAGFKVGQIENDPDAFFCDAHSSLAVPGAIRGQLE</sequence>
<dbReference type="InterPro" id="IPR010895">
    <property type="entry name" value="CHRD"/>
</dbReference>
<proteinExistence type="predicted"/>
<evidence type="ECO:0000256" key="2">
    <source>
        <dbReference type="SAM" id="SignalP"/>
    </source>
</evidence>
<dbReference type="EMBL" id="JAVRRT010000005">
    <property type="protein sequence ID" value="KAK5172008.1"/>
    <property type="molecule type" value="Genomic_DNA"/>
</dbReference>
<dbReference type="Pfam" id="PF07452">
    <property type="entry name" value="CHRD"/>
    <property type="match status" value="1"/>
</dbReference>
<dbReference type="Proteomes" id="UP001337655">
    <property type="component" value="Unassembled WGS sequence"/>
</dbReference>
<feature type="chain" id="PRO_5043810230" description="CHRD domain-containing protein" evidence="2">
    <location>
        <begin position="20"/>
        <end position="206"/>
    </location>
</feature>
<feature type="region of interest" description="Disordered" evidence="1">
    <location>
        <begin position="28"/>
        <end position="47"/>
    </location>
</feature>
<dbReference type="RefSeq" id="XP_064660852.1">
    <property type="nucleotide sequence ID" value="XM_064800901.1"/>
</dbReference>
<evidence type="ECO:0000259" key="3">
    <source>
        <dbReference type="SMART" id="SM00754"/>
    </source>
</evidence>
<reference evidence="4 5" key="1">
    <citation type="submission" date="2023-08" db="EMBL/GenBank/DDBJ databases">
        <title>Black Yeasts Isolated from many extreme environments.</title>
        <authorList>
            <person name="Coleine C."/>
            <person name="Stajich J.E."/>
            <person name="Selbmann L."/>
        </authorList>
    </citation>
    <scope>NUCLEOTIDE SEQUENCE [LARGE SCALE GENOMIC DNA]</scope>
    <source>
        <strain evidence="4 5">CCFEE 5935</strain>
    </source>
</reference>
<feature type="signal peptide" evidence="2">
    <location>
        <begin position="1"/>
        <end position="19"/>
    </location>
</feature>
<keyword evidence="2" id="KW-0732">Signal</keyword>
<evidence type="ECO:0000256" key="1">
    <source>
        <dbReference type="SAM" id="MobiDB-lite"/>
    </source>
</evidence>
<keyword evidence="5" id="KW-1185">Reference proteome</keyword>